<dbReference type="InterPro" id="IPR036390">
    <property type="entry name" value="WH_DNA-bd_sf"/>
</dbReference>
<evidence type="ECO:0000259" key="6">
    <source>
        <dbReference type="PROSITE" id="PS50949"/>
    </source>
</evidence>
<evidence type="ECO:0000313" key="7">
    <source>
        <dbReference type="EMBL" id="KZE78040.1"/>
    </source>
</evidence>
<keyword evidence="4" id="KW-0238">DNA-binding</keyword>
<dbReference type="SMART" id="SM00345">
    <property type="entry name" value="HTH_GNTR"/>
    <property type="match status" value="1"/>
</dbReference>
<feature type="domain" description="HTH gntR-type" evidence="6">
    <location>
        <begin position="17"/>
        <end position="85"/>
    </location>
</feature>
<dbReference type="GO" id="GO:0030170">
    <property type="term" value="F:pyridoxal phosphate binding"/>
    <property type="evidence" value="ECO:0007669"/>
    <property type="project" value="InterPro"/>
</dbReference>
<dbReference type="InterPro" id="IPR036388">
    <property type="entry name" value="WH-like_DNA-bd_sf"/>
</dbReference>
<evidence type="ECO:0000313" key="8">
    <source>
        <dbReference type="Proteomes" id="UP000076630"/>
    </source>
</evidence>
<dbReference type="SUPFAM" id="SSF46785">
    <property type="entry name" value="Winged helix' DNA-binding domain"/>
    <property type="match status" value="1"/>
</dbReference>
<organism evidence="7 8">
    <name type="scientific">Myroides marinus</name>
    <dbReference type="NCBI Taxonomy" id="703342"/>
    <lineage>
        <taxon>Bacteria</taxon>
        <taxon>Pseudomonadati</taxon>
        <taxon>Bacteroidota</taxon>
        <taxon>Flavobacteriia</taxon>
        <taxon>Flavobacteriales</taxon>
        <taxon>Flavobacteriaceae</taxon>
        <taxon>Myroides</taxon>
    </lineage>
</organism>
<dbReference type="EMBL" id="LQNU01000066">
    <property type="protein sequence ID" value="KZE78040.1"/>
    <property type="molecule type" value="Genomic_DNA"/>
</dbReference>
<evidence type="ECO:0000256" key="1">
    <source>
        <dbReference type="ARBA" id="ARBA00005384"/>
    </source>
</evidence>
<accession>A0A163XKR9</accession>
<dbReference type="InterPro" id="IPR015421">
    <property type="entry name" value="PyrdxlP-dep_Trfase_major"/>
</dbReference>
<dbReference type="PANTHER" id="PTHR46577">
    <property type="entry name" value="HTH-TYPE TRANSCRIPTIONAL REGULATORY PROTEIN GABR"/>
    <property type="match status" value="1"/>
</dbReference>
<reference evidence="7 8" key="1">
    <citation type="submission" date="2016-01" db="EMBL/GenBank/DDBJ databases">
        <title>Whole genome sequencing of Myroides marinus L41.</title>
        <authorList>
            <person name="Hong K.W."/>
        </authorList>
    </citation>
    <scope>NUCLEOTIDE SEQUENCE [LARGE SCALE GENOMIC DNA]</scope>
    <source>
        <strain evidence="7 8">L41</strain>
    </source>
</reference>
<protein>
    <submittedName>
        <fullName evidence="7">GntR family transcriptional regulator</fullName>
    </submittedName>
</protein>
<evidence type="ECO:0000256" key="2">
    <source>
        <dbReference type="ARBA" id="ARBA00022898"/>
    </source>
</evidence>
<dbReference type="RefSeq" id="WP_038987333.1">
    <property type="nucleotide sequence ID" value="NZ_JWJO01000045.1"/>
</dbReference>
<dbReference type="CDD" id="cd00609">
    <property type="entry name" value="AAT_like"/>
    <property type="match status" value="1"/>
</dbReference>
<evidence type="ECO:0000256" key="5">
    <source>
        <dbReference type="ARBA" id="ARBA00023163"/>
    </source>
</evidence>
<keyword evidence="2" id="KW-0663">Pyridoxal phosphate</keyword>
<name>A0A163XKR9_9FLAO</name>
<dbReference type="AlphaFoldDB" id="A0A163XKR9"/>
<keyword evidence="8" id="KW-1185">Reference proteome</keyword>
<dbReference type="InterPro" id="IPR000524">
    <property type="entry name" value="Tscrpt_reg_HTH_GntR"/>
</dbReference>
<evidence type="ECO:0000256" key="3">
    <source>
        <dbReference type="ARBA" id="ARBA00023015"/>
    </source>
</evidence>
<dbReference type="PANTHER" id="PTHR46577:SF1">
    <property type="entry name" value="HTH-TYPE TRANSCRIPTIONAL REGULATORY PROTEIN GABR"/>
    <property type="match status" value="1"/>
</dbReference>
<sequence>MLRPWPLQIQLNNSDKKAIYLQIADAIIEAIKLGQLREEEALPGSRKLAEIIGVNRNTVIEAYDVLLSEGWIESRSRSGTFVSKLSKNEISKSKDKPATSKQNIIINYTIKVDDGNPDTSIAPVEELARAYRQIFKRKGKWQMMGYSSSLGLLDFREHISKMLNHLRGMQVSADEICITRGSQMAMYLIAQVLLKPNDYVIVEHPGYKKAWNTFEHAGANLLYANVDSNGIDIDQVEDYLKTHKNIKAIYVTPHHQYPTTATLSLQRRYKLIELSNQYNFTIIEDDYDYEFHYGHRPIMPISSLPNINHYAYIGTLSKVVAPSLRIGYIATDSNLITKIGELRNIIDVQGDNIMEQAVLQLMEDGTIRKHLKKAHSFYKNKRDLTADLLNTHLKGQVDYTIADGGLAIWLIPLKQIEWQILKSKLDKEKIKFMEPERFSYLPDLQGIRFSFGSLTEQQIEEAILILKKYL</sequence>
<dbReference type="SUPFAM" id="SSF53383">
    <property type="entry name" value="PLP-dependent transferases"/>
    <property type="match status" value="1"/>
</dbReference>
<keyword evidence="3" id="KW-0805">Transcription regulation</keyword>
<dbReference type="InterPro" id="IPR004839">
    <property type="entry name" value="Aminotransferase_I/II_large"/>
</dbReference>
<dbReference type="Gene3D" id="3.40.640.10">
    <property type="entry name" value="Type I PLP-dependent aspartate aminotransferase-like (Major domain)"/>
    <property type="match status" value="1"/>
</dbReference>
<dbReference type="OrthoDB" id="594134at2"/>
<dbReference type="PROSITE" id="PS50949">
    <property type="entry name" value="HTH_GNTR"/>
    <property type="match status" value="1"/>
</dbReference>
<dbReference type="GO" id="GO:0003700">
    <property type="term" value="F:DNA-binding transcription factor activity"/>
    <property type="evidence" value="ECO:0007669"/>
    <property type="project" value="InterPro"/>
</dbReference>
<dbReference type="PRINTS" id="PR00035">
    <property type="entry name" value="HTHGNTR"/>
</dbReference>
<gene>
    <name evidence="7" type="ORF">AV926_13430</name>
</gene>
<dbReference type="Gene3D" id="1.10.10.10">
    <property type="entry name" value="Winged helix-like DNA-binding domain superfamily/Winged helix DNA-binding domain"/>
    <property type="match status" value="1"/>
</dbReference>
<dbReference type="CDD" id="cd07377">
    <property type="entry name" value="WHTH_GntR"/>
    <property type="match status" value="1"/>
</dbReference>
<proteinExistence type="inferred from homology"/>
<comment type="caution">
    <text evidence="7">The sequence shown here is derived from an EMBL/GenBank/DDBJ whole genome shotgun (WGS) entry which is preliminary data.</text>
</comment>
<dbReference type="Pfam" id="PF00155">
    <property type="entry name" value="Aminotran_1_2"/>
    <property type="match status" value="1"/>
</dbReference>
<dbReference type="InterPro" id="IPR015424">
    <property type="entry name" value="PyrdxlP-dep_Trfase"/>
</dbReference>
<dbReference type="Proteomes" id="UP000076630">
    <property type="component" value="Unassembled WGS sequence"/>
</dbReference>
<evidence type="ECO:0000256" key="4">
    <source>
        <dbReference type="ARBA" id="ARBA00023125"/>
    </source>
</evidence>
<comment type="similarity">
    <text evidence="1">In the C-terminal section; belongs to the class-I pyridoxal-phosphate-dependent aminotransferase family.</text>
</comment>
<dbReference type="Pfam" id="PF00392">
    <property type="entry name" value="GntR"/>
    <property type="match status" value="1"/>
</dbReference>
<dbReference type="GO" id="GO:0003677">
    <property type="term" value="F:DNA binding"/>
    <property type="evidence" value="ECO:0007669"/>
    <property type="project" value="UniProtKB-KW"/>
</dbReference>
<dbReference type="InterPro" id="IPR051446">
    <property type="entry name" value="HTH_trans_reg/aminotransferase"/>
</dbReference>
<keyword evidence="5" id="KW-0804">Transcription</keyword>